<protein>
    <recommendedName>
        <fullName evidence="2">Glycosyltransferase 2-like domain-containing protein</fullName>
    </recommendedName>
</protein>
<dbReference type="GO" id="GO:0016758">
    <property type="term" value="F:hexosyltransferase activity"/>
    <property type="evidence" value="ECO:0007669"/>
    <property type="project" value="UniProtKB-ARBA"/>
</dbReference>
<dbReference type="InterPro" id="IPR029044">
    <property type="entry name" value="Nucleotide-diphossugar_trans"/>
</dbReference>
<dbReference type="CDD" id="cd06433">
    <property type="entry name" value="GT_2_WfgS_like"/>
    <property type="match status" value="1"/>
</dbReference>
<keyword evidence="1" id="KW-1133">Transmembrane helix</keyword>
<gene>
    <name evidence="3" type="ORF">DYBT9275_02276</name>
</gene>
<comment type="caution">
    <text evidence="3">The sequence shown here is derived from an EMBL/GenBank/DDBJ whole genome shotgun (WGS) entry which is preliminary data.</text>
</comment>
<dbReference type="Pfam" id="PF00535">
    <property type="entry name" value="Glycos_transf_2"/>
    <property type="match status" value="1"/>
</dbReference>
<organism evidence="3 4">
    <name type="scientific">Dyadobacter helix</name>
    <dbReference type="NCBI Taxonomy" id="2822344"/>
    <lineage>
        <taxon>Bacteria</taxon>
        <taxon>Pseudomonadati</taxon>
        <taxon>Bacteroidota</taxon>
        <taxon>Cytophagia</taxon>
        <taxon>Cytophagales</taxon>
        <taxon>Spirosomataceae</taxon>
        <taxon>Dyadobacter</taxon>
    </lineage>
</organism>
<dbReference type="SUPFAM" id="SSF53448">
    <property type="entry name" value="Nucleotide-diphospho-sugar transferases"/>
    <property type="match status" value="1"/>
</dbReference>
<dbReference type="Proteomes" id="UP000680038">
    <property type="component" value="Unassembled WGS sequence"/>
</dbReference>
<evidence type="ECO:0000259" key="2">
    <source>
        <dbReference type="Pfam" id="PF00535"/>
    </source>
</evidence>
<sequence length="271" mass="31698">MPQLSIITVNLNNSVGLEKTIESVVCQTSQDFEYIVIDGGSTDGSVDVIKKYEDKITYWISESDQGIYQAMNKGIRQASGDYCQFLNSGDYLLTCEVTEQMLHEMPDCSILYGNKIREINGKRVVERSYAGRQITLLDLYRSTIFHACAYIKRSLFDRYGLYDETLKIVSDWKFYLITVGLHNEKTEYRDINVVWFDTQGISSTHKELDKRERSQVLQEVLPKSILLDYQTFAMDEMILRRLKGNSMIWFLVINLYRLLFGFDRMRNKWKL</sequence>
<dbReference type="Gene3D" id="3.90.550.10">
    <property type="entry name" value="Spore Coat Polysaccharide Biosynthesis Protein SpsA, Chain A"/>
    <property type="match status" value="1"/>
</dbReference>
<dbReference type="InterPro" id="IPR001173">
    <property type="entry name" value="Glyco_trans_2-like"/>
</dbReference>
<keyword evidence="1" id="KW-0472">Membrane</keyword>
<proteinExistence type="predicted"/>
<dbReference type="PANTHER" id="PTHR22916">
    <property type="entry name" value="GLYCOSYLTRANSFERASE"/>
    <property type="match status" value="1"/>
</dbReference>
<evidence type="ECO:0000313" key="3">
    <source>
        <dbReference type="EMBL" id="CAG4999672.1"/>
    </source>
</evidence>
<dbReference type="AlphaFoldDB" id="A0A916JBW5"/>
<evidence type="ECO:0000256" key="1">
    <source>
        <dbReference type="SAM" id="Phobius"/>
    </source>
</evidence>
<feature type="transmembrane region" description="Helical" evidence="1">
    <location>
        <begin position="246"/>
        <end position="262"/>
    </location>
</feature>
<dbReference type="EMBL" id="CAJRAF010000002">
    <property type="protein sequence ID" value="CAG4999672.1"/>
    <property type="molecule type" value="Genomic_DNA"/>
</dbReference>
<keyword evidence="4" id="KW-1185">Reference proteome</keyword>
<feature type="domain" description="Glycosyltransferase 2-like" evidence="2">
    <location>
        <begin position="5"/>
        <end position="114"/>
    </location>
</feature>
<keyword evidence="1" id="KW-0812">Transmembrane</keyword>
<name>A0A916JBW5_9BACT</name>
<accession>A0A916JBW5</accession>
<evidence type="ECO:0000313" key="4">
    <source>
        <dbReference type="Proteomes" id="UP000680038"/>
    </source>
</evidence>
<dbReference type="RefSeq" id="WP_215238925.1">
    <property type="nucleotide sequence ID" value="NZ_CAJRAF010000002.1"/>
</dbReference>
<dbReference type="PANTHER" id="PTHR22916:SF67">
    <property type="entry name" value="COLANIC ACID BIOSYNTHESIS GLYCOSYL TRANSFERASE WCAE-RELATED"/>
    <property type="match status" value="1"/>
</dbReference>
<reference evidence="3" key="1">
    <citation type="submission" date="2021-04" db="EMBL/GenBank/DDBJ databases">
        <authorList>
            <person name="Rodrigo-Torres L."/>
            <person name="Arahal R. D."/>
            <person name="Lucena T."/>
        </authorList>
    </citation>
    <scope>NUCLEOTIDE SEQUENCE</scope>
    <source>
        <strain evidence="3">CECT 9275</strain>
    </source>
</reference>